<dbReference type="InterPro" id="IPR017941">
    <property type="entry name" value="Rieske_2Fe-2S"/>
</dbReference>
<dbReference type="PANTHER" id="PTHR43756:SF5">
    <property type="entry name" value="CHOLINE MONOOXYGENASE, CHLOROPLASTIC"/>
    <property type="match status" value="1"/>
</dbReference>
<keyword evidence="11" id="KW-0411">Iron-sulfur</keyword>
<dbReference type="Pfam" id="PF00355">
    <property type="entry name" value="Rieske"/>
    <property type="match status" value="1"/>
</dbReference>
<dbReference type="EMBL" id="JAAQHG020000004">
    <property type="protein sequence ID" value="KAL1589676.1"/>
    <property type="molecule type" value="Genomic_DNA"/>
</dbReference>
<dbReference type="AlphaFoldDB" id="A0AB34L0H8"/>
<dbReference type="EC" id="1.14.15.7" evidence="5"/>
<evidence type="ECO:0000313" key="15">
    <source>
        <dbReference type="Proteomes" id="UP000803884"/>
    </source>
</evidence>
<comment type="catalytic activity">
    <reaction evidence="12">
        <text>choline + 2 reduced [2Fe-2S]-[ferredoxin] + O2 + 2 H(+) = betaine aldehyde hydrate + 2 oxidized [2Fe-2S]-[ferredoxin] + H2O</text>
        <dbReference type="Rhea" id="RHEA:17769"/>
        <dbReference type="Rhea" id="RHEA-COMP:10000"/>
        <dbReference type="Rhea" id="RHEA-COMP:10001"/>
        <dbReference type="ChEBI" id="CHEBI:15354"/>
        <dbReference type="ChEBI" id="CHEBI:15377"/>
        <dbReference type="ChEBI" id="CHEBI:15378"/>
        <dbReference type="ChEBI" id="CHEBI:15379"/>
        <dbReference type="ChEBI" id="CHEBI:15870"/>
        <dbReference type="ChEBI" id="CHEBI:33737"/>
        <dbReference type="ChEBI" id="CHEBI:33738"/>
        <dbReference type="EC" id="1.14.15.7"/>
    </reaction>
</comment>
<dbReference type="PROSITE" id="PS51296">
    <property type="entry name" value="RIESKE"/>
    <property type="match status" value="1"/>
</dbReference>
<evidence type="ECO:0000256" key="10">
    <source>
        <dbReference type="ARBA" id="ARBA00023004"/>
    </source>
</evidence>
<evidence type="ECO:0000313" key="14">
    <source>
        <dbReference type="EMBL" id="KAL1589676.1"/>
    </source>
</evidence>
<dbReference type="InterPro" id="IPR036922">
    <property type="entry name" value="Rieske_2Fe-2S_sf"/>
</dbReference>
<keyword evidence="8" id="KW-0479">Metal-binding</keyword>
<keyword evidence="7" id="KW-0001">2Fe-2S</keyword>
<gene>
    <name evidence="14" type="ORF">WHR41_01585</name>
</gene>
<evidence type="ECO:0000256" key="6">
    <source>
        <dbReference type="ARBA" id="ARBA00014931"/>
    </source>
</evidence>
<evidence type="ECO:0000256" key="4">
    <source>
        <dbReference type="ARBA" id="ARBA00010848"/>
    </source>
</evidence>
<dbReference type="SUPFAM" id="SSF55961">
    <property type="entry name" value="Bet v1-like"/>
    <property type="match status" value="1"/>
</dbReference>
<evidence type="ECO:0000256" key="3">
    <source>
        <dbReference type="ARBA" id="ARBA00004866"/>
    </source>
</evidence>
<sequence length="362" mass="41814">MLWHYFTRQNSDCPANDDIPRNLPASWYKAESLYELERRAIFSRDWLLLTHTLRFSQAGDYQQFNIAGYSFFLVRDRQGKINGFHNVCRHRAFPVVQSESGTATILSCKYHGWSYGLNGKLAKAPRFDTVEGFDKSQQSLFPVNIHTDKFGFIWANLQAGEPDISWEKSNEGVDEEMMSQFKFEEEFKLDHCWSMNVSANWKSLIDNYNEAITFCYPTTSVTCTDNFFYIQRMVPLSATRSKIENEVYRHKNASDQEFANICEFYKQVLDEDKALCEGSQVNLEAGVFTSGQLHPRKESGHIFFQQRVREALSVHWKLEQQEGRQIWPAKSKPSVGSSKGAEDEAFCSQVESCAAERPNLAW</sequence>
<evidence type="ECO:0000256" key="12">
    <source>
        <dbReference type="ARBA" id="ARBA00049097"/>
    </source>
</evidence>
<dbReference type="InterPro" id="IPR001663">
    <property type="entry name" value="Rng_hydr_dOase-A"/>
</dbReference>
<comment type="function">
    <text evidence="2">Catalyzes the first step of the osmoprotectant glycine betaine synthesis.</text>
</comment>
<dbReference type="RefSeq" id="XP_069232781.1">
    <property type="nucleotide sequence ID" value="XM_069370191.1"/>
</dbReference>
<feature type="domain" description="Rieske" evidence="13">
    <location>
        <begin position="50"/>
        <end position="133"/>
    </location>
</feature>
<dbReference type="PANTHER" id="PTHR43756">
    <property type="entry name" value="CHOLINE MONOOXYGENASE, CHLOROPLASTIC"/>
    <property type="match status" value="1"/>
</dbReference>
<dbReference type="GO" id="GO:0019133">
    <property type="term" value="F:choline monooxygenase activity"/>
    <property type="evidence" value="ECO:0007669"/>
    <property type="project" value="UniProtKB-EC"/>
</dbReference>
<dbReference type="Pfam" id="PF00848">
    <property type="entry name" value="Ring_hydroxyl_A"/>
    <property type="match status" value="1"/>
</dbReference>
<dbReference type="GeneID" id="96003029"/>
<comment type="caution">
    <text evidence="14">The sequence shown here is derived from an EMBL/GenBank/DDBJ whole genome shotgun (WGS) entry which is preliminary data.</text>
</comment>
<dbReference type="GO" id="GO:0051537">
    <property type="term" value="F:2 iron, 2 sulfur cluster binding"/>
    <property type="evidence" value="ECO:0007669"/>
    <property type="project" value="UniProtKB-KW"/>
</dbReference>
<keyword evidence="15" id="KW-1185">Reference proteome</keyword>
<comment type="pathway">
    <text evidence="3">Amine and polyamine biosynthesis; betaine biosynthesis via choline pathway; betaine aldehyde from choline (monooxygenase route): step 1/1.</text>
</comment>
<dbReference type="Proteomes" id="UP000803884">
    <property type="component" value="Unassembled WGS sequence"/>
</dbReference>
<dbReference type="CDD" id="cd03469">
    <property type="entry name" value="Rieske_RO_Alpha_N"/>
    <property type="match status" value="1"/>
</dbReference>
<evidence type="ECO:0000256" key="7">
    <source>
        <dbReference type="ARBA" id="ARBA00022714"/>
    </source>
</evidence>
<name>A0AB34L0H8_9PEZI</name>
<comment type="similarity">
    <text evidence="4">Belongs to the choline monooxygenase family.</text>
</comment>
<evidence type="ECO:0000256" key="9">
    <source>
        <dbReference type="ARBA" id="ARBA00023002"/>
    </source>
</evidence>
<keyword evidence="10" id="KW-0408">Iron</keyword>
<reference evidence="14 15" key="1">
    <citation type="journal article" date="2020" name="Microbiol. Resour. Announc.">
        <title>Draft Genome Sequence of a Cladosporium Species Isolated from the Mesophotic Ascidian Didemnum maculosum.</title>
        <authorList>
            <person name="Gioti A."/>
            <person name="Siaperas R."/>
            <person name="Nikolaivits E."/>
            <person name="Le Goff G."/>
            <person name="Ouazzani J."/>
            <person name="Kotoulas G."/>
            <person name="Topakas E."/>
        </authorList>
    </citation>
    <scope>NUCLEOTIDE SEQUENCE [LARGE SCALE GENOMIC DNA]</scope>
    <source>
        <strain evidence="14 15">TM138-S3</strain>
    </source>
</reference>
<evidence type="ECO:0000256" key="11">
    <source>
        <dbReference type="ARBA" id="ARBA00023014"/>
    </source>
</evidence>
<accession>A0AB34L0H8</accession>
<protein>
    <recommendedName>
        <fullName evidence="6">Choline monooxygenase, chloroplastic</fullName>
        <ecNumber evidence="5">1.14.15.7</ecNumber>
    </recommendedName>
</protein>
<comment type="cofactor">
    <cofactor evidence="1">
        <name>Fe cation</name>
        <dbReference type="ChEBI" id="CHEBI:24875"/>
    </cofactor>
</comment>
<dbReference type="CDD" id="cd00680">
    <property type="entry name" value="RHO_alpha_C"/>
    <property type="match status" value="1"/>
</dbReference>
<evidence type="ECO:0000259" key="13">
    <source>
        <dbReference type="PROSITE" id="PS51296"/>
    </source>
</evidence>
<evidence type="ECO:0000256" key="8">
    <source>
        <dbReference type="ARBA" id="ARBA00022723"/>
    </source>
</evidence>
<evidence type="ECO:0000256" key="1">
    <source>
        <dbReference type="ARBA" id="ARBA00001962"/>
    </source>
</evidence>
<proteinExistence type="inferred from homology"/>
<dbReference type="Gene3D" id="2.102.10.10">
    <property type="entry name" value="Rieske [2Fe-2S] iron-sulphur domain"/>
    <property type="match status" value="1"/>
</dbReference>
<dbReference type="SUPFAM" id="SSF50022">
    <property type="entry name" value="ISP domain"/>
    <property type="match status" value="1"/>
</dbReference>
<dbReference type="Gene3D" id="3.90.380.10">
    <property type="entry name" value="Naphthalene 1,2-dioxygenase Alpha Subunit, Chain A, domain 1"/>
    <property type="match status" value="1"/>
</dbReference>
<dbReference type="InterPro" id="IPR015879">
    <property type="entry name" value="Ring_hydroxy_dOase_asu_C_dom"/>
</dbReference>
<dbReference type="GO" id="GO:0005506">
    <property type="term" value="F:iron ion binding"/>
    <property type="evidence" value="ECO:0007669"/>
    <property type="project" value="InterPro"/>
</dbReference>
<evidence type="ECO:0000256" key="2">
    <source>
        <dbReference type="ARBA" id="ARBA00002149"/>
    </source>
</evidence>
<evidence type="ECO:0000256" key="5">
    <source>
        <dbReference type="ARBA" id="ARBA00012763"/>
    </source>
</evidence>
<organism evidence="14 15">
    <name type="scientific">Cladosporium halotolerans</name>
    <dbReference type="NCBI Taxonomy" id="1052096"/>
    <lineage>
        <taxon>Eukaryota</taxon>
        <taxon>Fungi</taxon>
        <taxon>Dikarya</taxon>
        <taxon>Ascomycota</taxon>
        <taxon>Pezizomycotina</taxon>
        <taxon>Dothideomycetes</taxon>
        <taxon>Dothideomycetidae</taxon>
        <taxon>Cladosporiales</taxon>
        <taxon>Cladosporiaceae</taxon>
        <taxon>Cladosporium</taxon>
    </lineage>
</organism>
<keyword evidence="9" id="KW-0560">Oxidoreductase</keyword>
<dbReference type="PRINTS" id="PR00090">
    <property type="entry name" value="RNGDIOXGNASE"/>
</dbReference>